<comment type="caution">
    <text evidence="1">The sequence shown here is derived from an EMBL/GenBank/DDBJ whole genome shotgun (WGS) entry which is preliminary data.</text>
</comment>
<proteinExistence type="predicted"/>
<evidence type="ECO:0000313" key="1">
    <source>
        <dbReference type="EMBL" id="CWQ11349.1"/>
    </source>
</evidence>
<evidence type="ECO:0008006" key="3">
    <source>
        <dbReference type="Google" id="ProtNLM"/>
    </source>
</evidence>
<dbReference type="RefSeq" id="WP_061371105.1">
    <property type="nucleotide sequence ID" value="NZ_FEPL01000037.1"/>
</dbReference>
<gene>
    <name evidence="1" type="ORF">ERS514591_01918</name>
</gene>
<accession>A0AB33TY70</accession>
<dbReference type="AlphaFoldDB" id="A0AB33TY70"/>
<name>A0AB33TY70_NEIME</name>
<reference evidence="1 2" key="1">
    <citation type="submission" date="2016-02" db="EMBL/GenBank/DDBJ databases">
        <authorList>
            <consortium name="Pathogen Informatics"/>
        </authorList>
    </citation>
    <scope>NUCLEOTIDE SEQUENCE [LARGE SCALE GENOMIC DNA]</scope>
    <source>
        <strain evidence="1 2">2842STDY5881269</strain>
    </source>
</reference>
<organism evidence="1 2">
    <name type="scientific">Neisseria meningitidis</name>
    <dbReference type="NCBI Taxonomy" id="487"/>
    <lineage>
        <taxon>Bacteria</taxon>
        <taxon>Pseudomonadati</taxon>
        <taxon>Pseudomonadota</taxon>
        <taxon>Betaproteobacteria</taxon>
        <taxon>Neisseriales</taxon>
        <taxon>Neisseriaceae</taxon>
        <taxon>Neisseria</taxon>
    </lineage>
</organism>
<dbReference type="Proteomes" id="UP000072443">
    <property type="component" value="Unassembled WGS sequence"/>
</dbReference>
<sequence>MERFKPVNKTVEEFEDYEDFVEKFKPKKTTDDCYTPTAVYAAVLEWVKEEIGIADGLEVVRPFYPGGNYQSEDYAGKVVIDNPPFSILAEIIDFYQAHSIPFFLFAPRMTCLSGRRAGMENLTAVFGCKDMTYENGAVVPTAFLTNMMGDVKIRVSETLEAALKAAKAAKPSEKKALPRFAYPDNLIKAADLEQCGELEIRRADTLPVNALDAQKPFGKTVFGKGLLLSDKAARAVKAARAAKAAKAANIIVWPLSEREQKLIEGLNR</sequence>
<protein>
    <recommendedName>
        <fullName evidence="3">Chromosome partitioning protein ParB</fullName>
    </recommendedName>
</protein>
<dbReference type="EMBL" id="FEVP01000034">
    <property type="protein sequence ID" value="CWQ11349.1"/>
    <property type="molecule type" value="Genomic_DNA"/>
</dbReference>
<evidence type="ECO:0000313" key="2">
    <source>
        <dbReference type="Proteomes" id="UP000072443"/>
    </source>
</evidence>